<dbReference type="PANTHER" id="PTHR10342">
    <property type="entry name" value="ARYLSULFATASE"/>
    <property type="match status" value="1"/>
</dbReference>
<dbReference type="RefSeq" id="XP_009035302.1">
    <property type="nucleotide sequence ID" value="XM_009037054.1"/>
</dbReference>
<dbReference type="GO" id="GO:0046872">
    <property type="term" value="F:metal ion binding"/>
    <property type="evidence" value="ECO:0007669"/>
    <property type="project" value="UniProtKB-KW"/>
</dbReference>
<evidence type="ECO:0000313" key="6">
    <source>
        <dbReference type="EMBL" id="EGB10513.1"/>
    </source>
</evidence>
<dbReference type="InterPro" id="IPR017850">
    <property type="entry name" value="Alkaline_phosphatase_core_sf"/>
</dbReference>
<dbReference type="PANTHER" id="PTHR10342:SF274">
    <property type="entry name" value="ARYLSULFATASE B"/>
    <property type="match status" value="1"/>
</dbReference>
<dbReference type="Gene3D" id="3.30.1120.10">
    <property type="match status" value="1"/>
</dbReference>
<dbReference type="Pfam" id="PF13621">
    <property type="entry name" value="Cupin_8"/>
    <property type="match status" value="1"/>
</dbReference>
<dbReference type="SUPFAM" id="SSF51197">
    <property type="entry name" value="Clavaminate synthase-like"/>
    <property type="match status" value="1"/>
</dbReference>
<dbReference type="InterPro" id="IPR003347">
    <property type="entry name" value="JmjC_dom"/>
</dbReference>
<dbReference type="KEGG" id="aaf:AURANDRAFT_62515"/>
<dbReference type="InterPro" id="IPR041667">
    <property type="entry name" value="Cupin_8"/>
</dbReference>
<dbReference type="SUPFAM" id="SSF53649">
    <property type="entry name" value="Alkaline phosphatase-like"/>
    <property type="match status" value="1"/>
</dbReference>
<keyword evidence="1" id="KW-0479">Metal-binding</keyword>
<dbReference type="eggNOG" id="KOG3867">
    <property type="taxonomic scope" value="Eukaryota"/>
</dbReference>
<dbReference type="InterPro" id="IPR047115">
    <property type="entry name" value="ARSB"/>
</dbReference>
<proteinExistence type="predicted"/>
<evidence type="ECO:0000313" key="7">
    <source>
        <dbReference type="Proteomes" id="UP000002729"/>
    </source>
</evidence>
<sequence>MAPAVGAAPKWARVLPVVVVAALLFAASAGRRSHARTAFLVTDDASVMITDETDDAWADAHAGGHGSSERDGNRPDIVLVTLDDVGMNDLWQSSDLPVPENIATLVAEGVELTAYYGQSMCSPARAALLSGKFVHKIGFSDKWGPKREVTAFSNYSVPLGHVLMPEALKRNGYGTHGIGKWNIGHCNEAYLPWMRGFDTFVGYLTDGIGYTDHVADGPSSYLYDNDALDLYDFVSHERGVTKNGSAYAGAYTTEIFNARAETILREEPSDAPLFLWLAHHGVHDNAGVADAATCVDGDDGDDTAIFALAASMTRPRFRFGCALKAVDRGVGAVRRALDDRAREYVLVVHSDNGGNTCGTHCNGNNYPRRGAKFFEFEGGLRVPGVVYSPTLIPARRRGAAYAGLMHHVDWLATFVALGGGDAADLDPSYDSVDHWAHIAGRVSGAPRDTIVFAASGDTATIRSGNYKLIHHALNATYFHTWFNGTANSYPWKCNSNEMVSLFYDVVADPHERDDLTYDPAYAEKRAELTAIWLDAWENEYWVPTFPFDTLSTGAPDAAHADRAIHANGGYPSCPFVVRGYVADAGWLEKSAWRRVERAPRQDRPIRYDVLPAGRTFRYWDNNSVLAAEALARPVATDDDAHRVRTTPSGRSLLAAVRGAGAAARSGGDSGAAARYGGDAAAISVHLAADIDRAAWKHAAFLWLQEPGGTPRAPGLWAGGPSSASFPHFDLFSNLYTVLAGSKEVVLAPPSTAAAGFRVHPATHPRARQARVDGFASGAVPATLRATLRAGDAVFIPSGWIHRFTVGADAALAVATTANPPEFKYFDAWVRDSRRTTPYATAETKDFVASTRAFAGALVVELLGPDGAAALWREFLEAYAPETRAEVGLPPRRSRPVPPCPEAGADDAARAADAAVAAAAEFRRAFRPELLRLYLPLFVGNLLTKISRQRAMANLFADVLDFVDACLLEDEDASDANGDGGS</sequence>
<name>F0Y3U0_AURAN</name>
<dbReference type="OrthoDB" id="408574at2759"/>
<feature type="domain" description="JmjC" evidence="5">
    <location>
        <begin position="679"/>
        <end position="834"/>
    </location>
</feature>
<evidence type="ECO:0000256" key="4">
    <source>
        <dbReference type="SAM" id="SignalP"/>
    </source>
</evidence>
<evidence type="ECO:0000256" key="1">
    <source>
        <dbReference type="ARBA" id="ARBA00022723"/>
    </source>
</evidence>
<dbReference type="Proteomes" id="UP000002729">
    <property type="component" value="Unassembled WGS sequence"/>
</dbReference>
<keyword evidence="2" id="KW-0106">Calcium</keyword>
<dbReference type="Pfam" id="PF00884">
    <property type="entry name" value="Sulfatase"/>
    <property type="match status" value="1"/>
</dbReference>
<dbReference type="GO" id="GO:0008484">
    <property type="term" value="F:sulfuric ester hydrolase activity"/>
    <property type="evidence" value="ECO:0007669"/>
    <property type="project" value="InterPro"/>
</dbReference>
<feature type="chain" id="PRO_5003264379" description="JmjC domain-containing protein" evidence="4">
    <location>
        <begin position="31"/>
        <end position="981"/>
    </location>
</feature>
<accession>F0Y3U0</accession>
<evidence type="ECO:0000256" key="2">
    <source>
        <dbReference type="ARBA" id="ARBA00022837"/>
    </source>
</evidence>
<dbReference type="EMBL" id="GL833124">
    <property type="protein sequence ID" value="EGB10513.1"/>
    <property type="molecule type" value="Genomic_DNA"/>
</dbReference>
<keyword evidence="3" id="KW-0325">Glycoprotein</keyword>
<dbReference type="InParanoid" id="F0Y3U0"/>
<dbReference type="GeneID" id="20223932"/>
<gene>
    <name evidence="6" type="ORF">AURANDRAFT_62515</name>
</gene>
<feature type="signal peptide" evidence="4">
    <location>
        <begin position="1"/>
        <end position="30"/>
    </location>
</feature>
<reference evidence="6 7" key="1">
    <citation type="journal article" date="2011" name="Proc. Natl. Acad. Sci. U.S.A.">
        <title>Niche of harmful alga Aureococcus anophagefferens revealed through ecogenomics.</title>
        <authorList>
            <person name="Gobler C.J."/>
            <person name="Berry D.L."/>
            <person name="Dyhrman S.T."/>
            <person name="Wilhelm S.W."/>
            <person name="Salamov A."/>
            <person name="Lobanov A.V."/>
            <person name="Zhang Y."/>
            <person name="Collier J.L."/>
            <person name="Wurch L.L."/>
            <person name="Kustka A.B."/>
            <person name="Dill B.D."/>
            <person name="Shah M."/>
            <person name="VerBerkmoes N.C."/>
            <person name="Kuo A."/>
            <person name="Terry A."/>
            <person name="Pangilinan J."/>
            <person name="Lindquist E.A."/>
            <person name="Lucas S."/>
            <person name="Paulsen I.T."/>
            <person name="Hattenrath-Lehmann T.K."/>
            <person name="Talmage S.C."/>
            <person name="Walker E.A."/>
            <person name="Koch F."/>
            <person name="Burson A.M."/>
            <person name="Marcoval M.A."/>
            <person name="Tang Y.Z."/>
            <person name="Lecleir G.R."/>
            <person name="Coyne K.J."/>
            <person name="Berg G.M."/>
            <person name="Bertrand E.M."/>
            <person name="Saito M.A."/>
            <person name="Gladyshev V.N."/>
            <person name="Grigoriev I.V."/>
        </authorList>
    </citation>
    <scope>NUCLEOTIDE SEQUENCE [LARGE SCALE GENOMIC DNA]</scope>
    <source>
        <strain evidence="7">CCMP 1984</strain>
    </source>
</reference>
<dbReference type="AlphaFoldDB" id="F0Y3U0"/>
<protein>
    <recommendedName>
        <fullName evidence="5">JmjC domain-containing protein</fullName>
    </recommendedName>
</protein>
<keyword evidence="4" id="KW-0732">Signal</keyword>
<organism evidence="7">
    <name type="scientific">Aureococcus anophagefferens</name>
    <name type="common">Harmful bloom alga</name>
    <dbReference type="NCBI Taxonomy" id="44056"/>
    <lineage>
        <taxon>Eukaryota</taxon>
        <taxon>Sar</taxon>
        <taxon>Stramenopiles</taxon>
        <taxon>Ochrophyta</taxon>
        <taxon>Pelagophyceae</taxon>
        <taxon>Pelagomonadales</taxon>
        <taxon>Pelagomonadaceae</taxon>
        <taxon>Aureococcus</taxon>
    </lineage>
</organism>
<dbReference type="InterPro" id="IPR000917">
    <property type="entry name" value="Sulfatase_N"/>
</dbReference>
<dbReference type="Gene3D" id="2.60.120.650">
    <property type="entry name" value="Cupin"/>
    <property type="match status" value="1"/>
</dbReference>
<dbReference type="PROSITE" id="PS51184">
    <property type="entry name" value="JMJC"/>
    <property type="match status" value="1"/>
</dbReference>
<dbReference type="Gene3D" id="3.40.720.10">
    <property type="entry name" value="Alkaline Phosphatase, subunit A"/>
    <property type="match status" value="1"/>
</dbReference>
<evidence type="ECO:0000256" key="3">
    <source>
        <dbReference type="ARBA" id="ARBA00023180"/>
    </source>
</evidence>
<evidence type="ECO:0000259" key="5">
    <source>
        <dbReference type="PROSITE" id="PS51184"/>
    </source>
</evidence>
<keyword evidence="7" id="KW-1185">Reference proteome</keyword>